<keyword evidence="2" id="KW-0547">Nucleotide-binding</keyword>
<dbReference type="SMART" id="SM00382">
    <property type="entry name" value="AAA"/>
    <property type="match status" value="1"/>
</dbReference>
<dbReference type="Proteomes" id="UP000317238">
    <property type="component" value="Unassembled WGS sequence"/>
</dbReference>
<accession>A0A5C5Y568</accession>
<evidence type="ECO:0000313" key="6">
    <source>
        <dbReference type="Proteomes" id="UP000317238"/>
    </source>
</evidence>
<dbReference type="SUPFAM" id="SSF52540">
    <property type="entry name" value="P-loop containing nucleoside triphosphate hydrolases"/>
    <property type="match status" value="1"/>
</dbReference>
<dbReference type="EMBL" id="SJPL01000001">
    <property type="protein sequence ID" value="TWT70847.1"/>
    <property type="molecule type" value="Genomic_DNA"/>
</dbReference>
<feature type="domain" description="Bacterial type II secretion system protein E" evidence="4">
    <location>
        <begin position="224"/>
        <end position="238"/>
    </location>
</feature>
<sequence length="421" mass="46331">MSTIPDDLEIDFREEADLQAFDPEAAARELVTYAVSVDATDVFLTDESTSVVVRLRRMGQLETVQRLSHAAGRRLQNHFRAVSGAYVTDQMKPVEGRELLELDDGRMVDVRINALPSIYGYDLALRIFGSNESILSIDQLGIFASEADQMRQLLDCGSGLVLVSGPTGSGKTHSLYSFLKYLQKADRKIHTIEDPIEHVMNGIVQSQVNVRGGIDFAQLLAAILRHSPDVIMIGEIRDARAAEVAVRAAGSGHLVLASVHARTAVGAVHSMMSHGVLPHFLASSLVGVVAQRLVRRLCPHCRQRISMSDCDDFLSDLRPRLPDDMPRNLWLPVGCDRCVDGYDRLVCLPEIIRVTPPMRDAIQHGADEQELARIGHQAGSLSLETAGRLRLATGWTTAEELIRVLPEDDHARASGRQLQEA</sequence>
<dbReference type="PANTHER" id="PTHR30258">
    <property type="entry name" value="TYPE II SECRETION SYSTEM PROTEIN GSPE-RELATED"/>
    <property type="match status" value="1"/>
</dbReference>
<evidence type="ECO:0000259" key="4">
    <source>
        <dbReference type="PROSITE" id="PS00662"/>
    </source>
</evidence>
<evidence type="ECO:0000256" key="1">
    <source>
        <dbReference type="ARBA" id="ARBA00006611"/>
    </source>
</evidence>
<gene>
    <name evidence="5" type="primary">gspE_3</name>
    <name evidence="5" type="ORF">Pan14r_31550</name>
</gene>
<dbReference type="Gene3D" id="3.30.450.90">
    <property type="match status" value="1"/>
</dbReference>
<dbReference type="InterPro" id="IPR003593">
    <property type="entry name" value="AAA+_ATPase"/>
</dbReference>
<comment type="similarity">
    <text evidence="1">Belongs to the GSP E family.</text>
</comment>
<dbReference type="GO" id="GO:0016887">
    <property type="term" value="F:ATP hydrolysis activity"/>
    <property type="evidence" value="ECO:0007669"/>
    <property type="project" value="TreeGrafter"/>
</dbReference>
<protein>
    <submittedName>
        <fullName evidence="5">Putative type II secretion system protein E</fullName>
    </submittedName>
</protein>
<keyword evidence="6" id="KW-1185">Reference proteome</keyword>
<dbReference type="RefSeq" id="WP_145302747.1">
    <property type="nucleotide sequence ID" value="NZ_CP036319.1"/>
</dbReference>
<dbReference type="PANTHER" id="PTHR30258:SF2">
    <property type="entry name" value="COMG OPERON PROTEIN 1"/>
    <property type="match status" value="1"/>
</dbReference>
<evidence type="ECO:0000313" key="5">
    <source>
        <dbReference type="EMBL" id="TWT70847.1"/>
    </source>
</evidence>
<dbReference type="AlphaFoldDB" id="A0A5C5Y568"/>
<dbReference type="InterPro" id="IPR001482">
    <property type="entry name" value="T2SS/T4SS_dom"/>
</dbReference>
<dbReference type="GO" id="GO:0005524">
    <property type="term" value="F:ATP binding"/>
    <property type="evidence" value="ECO:0007669"/>
    <property type="project" value="UniProtKB-KW"/>
</dbReference>
<dbReference type="CDD" id="cd01129">
    <property type="entry name" value="PulE-GspE-like"/>
    <property type="match status" value="1"/>
</dbReference>
<evidence type="ECO:0000256" key="2">
    <source>
        <dbReference type="ARBA" id="ARBA00022741"/>
    </source>
</evidence>
<proteinExistence type="inferred from homology"/>
<organism evidence="5 6">
    <name type="scientific">Crateriforma conspicua</name>
    <dbReference type="NCBI Taxonomy" id="2527996"/>
    <lineage>
        <taxon>Bacteria</taxon>
        <taxon>Pseudomonadati</taxon>
        <taxon>Planctomycetota</taxon>
        <taxon>Planctomycetia</taxon>
        <taxon>Planctomycetales</taxon>
        <taxon>Planctomycetaceae</taxon>
        <taxon>Crateriforma</taxon>
    </lineage>
</organism>
<dbReference type="GO" id="GO:0005886">
    <property type="term" value="C:plasma membrane"/>
    <property type="evidence" value="ECO:0007669"/>
    <property type="project" value="TreeGrafter"/>
</dbReference>
<evidence type="ECO:0000256" key="3">
    <source>
        <dbReference type="ARBA" id="ARBA00022840"/>
    </source>
</evidence>
<dbReference type="Gene3D" id="3.40.50.300">
    <property type="entry name" value="P-loop containing nucleotide triphosphate hydrolases"/>
    <property type="match status" value="1"/>
</dbReference>
<dbReference type="OrthoDB" id="244550at2"/>
<dbReference type="InterPro" id="IPR027417">
    <property type="entry name" value="P-loop_NTPase"/>
</dbReference>
<reference evidence="5 6" key="1">
    <citation type="submission" date="2019-02" db="EMBL/GenBank/DDBJ databases">
        <title>Deep-cultivation of Planctomycetes and their phenomic and genomic characterization uncovers novel biology.</title>
        <authorList>
            <person name="Wiegand S."/>
            <person name="Jogler M."/>
            <person name="Boedeker C."/>
            <person name="Pinto D."/>
            <person name="Vollmers J."/>
            <person name="Rivas-Marin E."/>
            <person name="Kohn T."/>
            <person name="Peeters S.H."/>
            <person name="Heuer A."/>
            <person name="Rast P."/>
            <person name="Oberbeckmann S."/>
            <person name="Bunk B."/>
            <person name="Jeske O."/>
            <person name="Meyerdierks A."/>
            <person name="Storesund J.E."/>
            <person name="Kallscheuer N."/>
            <person name="Luecker S."/>
            <person name="Lage O.M."/>
            <person name="Pohl T."/>
            <person name="Merkel B.J."/>
            <person name="Hornburger P."/>
            <person name="Mueller R.-W."/>
            <person name="Bruemmer F."/>
            <person name="Labrenz M."/>
            <person name="Spormann A.M."/>
            <person name="Op Den Camp H."/>
            <person name="Overmann J."/>
            <person name="Amann R."/>
            <person name="Jetten M.S.M."/>
            <person name="Mascher T."/>
            <person name="Medema M.H."/>
            <person name="Devos D.P."/>
            <person name="Kaster A.-K."/>
            <person name="Ovreas L."/>
            <person name="Rohde M."/>
            <person name="Galperin M.Y."/>
            <person name="Jogler C."/>
        </authorList>
    </citation>
    <scope>NUCLEOTIDE SEQUENCE [LARGE SCALE GENOMIC DNA]</scope>
    <source>
        <strain evidence="5 6">Pan14r</strain>
    </source>
</reference>
<dbReference type="Pfam" id="PF00437">
    <property type="entry name" value="T2SSE"/>
    <property type="match status" value="1"/>
</dbReference>
<dbReference type="PROSITE" id="PS00662">
    <property type="entry name" value="T2SP_E"/>
    <property type="match status" value="1"/>
</dbReference>
<name>A0A5C5Y568_9PLAN</name>
<keyword evidence="3" id="KW-0067">ATP-binding</keyword>
<comment type="caution">
    <text evidence="5">The sequence shown here is derived from an EMBL/GenBank/DDBJ whole genome shotgun (WGS) entry which is preliminary data.</text>
</comment>